<gene>
    <name evidence="1" type="ORF">FWK35_00005407</name>
</gene>
<protein>
    <submittedName>
        <fullName evidence="1">Uncharacterized protein</fullName>
    </submittedName>
</protein>
<dbReference type="Proteomes" id="UP000478052">
    <property type="component" value="Unassembled WGS sequence"/>
</dbReference>
<proteinExistence type="predicted"/>
<sequence length="204" mass="22517">CSSLCREQSAAVTTLPPINNHSDEFRWIGRCFGSATGEKCQNSNKNKTDGFYSAPPCGEGKFRDPLEIFGSLCEKYSESKIKHLCKANLLMYADIISDVTFPPDAVKLCECVCESYKASMHIEPGINITLINSNCDYSGDTIIEERSANETHATMCPDLSTACVCSYNVRCNRKTRLMKYTLTPNEKGYLRIAVANCGESACVT</sequence>
<comment type="caution">
    <text evidence="1">The sequence shown here is derived from an EMBL/GenBank/DDBJ whole genome shotgun (WGS) entry which is preliminary data.</text>
</comment>
<dbReference type="EMBL" id="VUJU01000999">
    <property type="protein sequence ID" value="KAF0767294.1"/>
    <property type="molecule type" value="Genomic_DNA"/>
</dbReference>
<feature type="non-terminal residue" evidence="1">
    <location>
        <position position="1"/>
    </location>
</feature>
<dbReference type="AlphaFoldDB" id="A0A6G0Z9G4"/>
<name>A0A6G0Z9G4_APHCR</name>
<evidence type="ECO:0000313" key="1">
    <source>
        <dbReference type="EMBL" id="KAF0767294.1"/>
    </source>
</evidence>
<accession>A0A6G0Z9G4</accession>
<dbReference type="OrthoDB" id="6593776at2759"/>
<keyword evidence="2" id="KW-1185">Reference proteome</keyword>
<evidence type="ECO:0000313" key="2">
    <source>
        <dbReference type="Proteomes" id="UP000478052"/>
    </source>
</evidence>
<organism evidence="1 2">
    <name type="scientific">Aphis craccivora</name>
    <name type="common">Cowpea aphid</name>
    <dbReference type="NCBI Taxonomy" id="307492"/>
    <lineage>
        <taxon>Eukaryota</taxon>
        <taxon>Metazoa</taxon>
        <taxon>Ecdysozoa</taxon>
        <taxon>Arthropoda</taxon>
        <taxon>Hexapoda</taxon>
        <taxon>Insecta</taxon>
        <taxon>Pterygota</taxon>
        <taxon>Neoptera</taxon>
        <taxon>Paraneoptera</taxon>
        <taxon>Hemiptera</taxon>
        <taxon>Sternorrhyncha</taxon>
        <taxon>Aphidomorpha</taxon>
        <taxon>Aphidoidea</taxon>
        <taxon>Aphididae</taxon>
        <taxon>Aphidini</taxon>
        <taxon>Aphis</taxon>
        <taxon>Aphis</taxon>
    </lineage>
</organism>
<reference evidence="1 2" key="1">
    <citation type="submission" date="2019-08" db="EMBL/GenBank/DDBJ databases">
        <title>Whole genome of Aphis craccivora.</title>
        <authorList>
            <person name="Voronova N.V."/>
            <person name="Shulinski R.S."/>
            <person name="Bandarenka Y.V."/>
            <person name="Zhorov D.G."/>
            <person name="Warner D."/>
        </authorList>
    </citation>
    <scope>NUCLEOTIDE SEQUENCE [LARGE SCALE GENOMIC DNA]</scope>
    <source>
        <strain evidence="1">180601</strain>
        <tissue evidence="1">Whole Body</tissue>
    </source>
</reference>